<reference evidence="13" key="1">
    <citation type="submission" date="2021-05" db="EMBL/GenBank/DDBJ databases">
        <authorList>
            <person name="Alioto T."/>
            <person name="Alioto T."/>
            <person name="Gomez Garrido J."/>
        </authorList>
    </citation>
    <scope>NUCLEOTIDE SEQUENCE</scope>
</reference>
<accession>A0A8D8Q729</accession>
<keyword evidence="5" id="KW-0805">Transcription regulation</keyword>
<dbReference type="InterPro" id="IPR036390">
    <property type="entry name" value="WH_DNA-bd_sf"/>
</dbReference>
<dbReference type="SMART" id="SM00339">
    <property type="entry name" value="FH"/>
    <property type="match status" value="1"/>
</dbReference>
<dbReference type="PROSITE" id="PS50039">
    <property type="entry name" value="FORK_HEAD_3"/>
    <property type="match status" value="1"/>
</dbReference>
<evidence type="ECO:0000256" key="1">
    <source>
        <dbReference type="ARBA" id="ARBA00004123"/>
    </source>
</evidence>
<evidence type="ECO:0000256" key="2">
    <source>
        <dbReference type="ARBA" id="ARBA00022499"/>
    </source>
</evidence>
<keyword evidence="4" id="KW-0832">Ubl conjugation</keyword>
<dbReference type="GO" id="GO:0009653">
    <property type="term" value="P:anatomical structure morphogenesis"/>
    <property type="evidence" value="ECO:0007669"/>
    <property type="project" value="TreeGrafter"/>
</dbReference>
<dbReference type="Gene3D" id="1.10.10.10">
    <property type="entry name" value="Winged helix-like DNA-binding domain superfamily/Winged helix DNA-binding domain"/>
    <property type="match status" value="1"/>
</dbReference>
<feature type="compositionally biased region" description="Polar residues" evidence="11">
    <location>
        <begin position="365"/>
        <end position="376"/>
    </location>
</feature>
<organism evidence="13">
    <name type="scientific">Cacopsylla melanoneura</name>
    <dbReference type="NCBI Taxonomy" id="428564"/>
    <lineage>
        <taxon>Eukaryota</taxon>
        <taxon>Metazoa</taxon>
        <taxon>Ecdysozoa</taxon>
        <taxon>Arthropoda</taxon>
        <taxon>Hexapoda</taxon>
        <taxon>Insecta</taxon>
        <taxon>Pterygota</taxon>
        <taxon>Neoptera</taxon>
        <taxon>Paraneoptera</taxon>
        <taxon>Hemiptera</taxon>
        <taxon>Sternorrhyncha</taxon>
        <taxon>Psylloidea</taxon>
        <taxon>Psyllidae</taxon>
        <taxon>Psyllinae</taxon>
        <taxon>Cacopsylla</taxon>
    </lineage>
</organism>
<dbReference type="InterPro" id="IPR018122">
    <property type="entry name" value="TF_fork_head_CS_1"/>
</dbReference>
<dbReference type="InterPro" id="IPR036388">
    <property type="entry name" value="WH-like_DNA-bd_sf"/>
</dbReference>
<keyword evidence="3" id="KW-0221">Differentiation</keyword>
<evidence type="ECO:0000313" key="13">
    <source>
        <dbReference type="EMBL" id="CAG6626393.1"/>
    </source>
</evidence>
<dbReference type="AlphaFoldDB" id="A0A8D8Q729"/>
<dbReference type="EMBL" id="HBUF01062486">
    <property type="protein sequence ID" value="CAG6626393.1"/>
    <property type="molecule type" value="Transcribed_RNA"/>
</dbReference>
<sequence>MMLPSQIPIPDSKSTNSLQSSRSGNMVPVTATELNATTSSQVPSGAAAATLFSIQQLASLGLPYLYQHPYYHGLAAAQLLPYLHMSLNGNTPPPVLTTATEHEVHQKHSMSSSHLHQSLHVPSSRNMNFLHCSSISEHGSRHEKPPYSYIALIAMAISSSPEQKLTLSGIYRFITDKFPYYRENHAGWQNSIRHNLSLNDCFVKIPRDRGVDGGGEMGGKGSYWALDPVAAANMFERGNYRRRRMRKQRSPQQFKFVDLYLPSPNNSRNTSPSPTSSYLDFSNTRHNSDLDPGHSIGYQYEVEDLSMKSTSSKVSSPEPNNNNNNIINNNNNSSDGCTPSPTRMGSFQPSSNGMTSYPAMPTPLSMPTDSYSSMTSMVGGFTMTPDHQTPPPPPPSSSSCLQQHRDSYSTCSMTPRGYEPLTLGYGGGGHHPRHSPCSPPHPHAHSHSSYQMNGQYNSNGANSTGLISPGISVPIAVPGQGSDMMSSQYSHWSRLQ</sequence>
<dbReference type="SUPFAM" id="SSF46785">
    <property type="entry name" value="Winged helix' DNA-binding domain"/>
    <property type="match status" value="1"/>
</dbReference>
<feature type="compositionally biased region" description="Polar residues" evidence="11">
    <location>
        <begin position="12"/>
        <end position="24"/>
    </location>
</feature>
<dbReference type="GO" id="GO:0005634">
    <property type="term" value="C:nucleus"/>
    <property type="evidence" value="ECO:0007669"/>
    <property type="project" value="UniProtKB-SubCell"/>
</dbReference>
<evidence type="ECO:0000256" key="10">
    <source>
        <dbReference type="PROSITE-ProRule" id="PRU00089"/>
    </source>
</evidence>
<dbReference type="PRINTS" id="PR00053">
    <property type="entry name" value="FORKHEAD"/>
</dbReference>
<feature type="compositionally biased region" description="Low complexity" evidence="11">
    <location>
        <begin position="307"/>
        <end position="332"/>
    </location>
</feature>
<evidence type="ECO:0000256" key="11">
    <source>
        <dbReference type="SAM" id="MobiDB-lite"/>
    </source>
</evidence>
<dbReference type="PANTHER" id="PTHR11829">
    <property type="entry name" value="FORKHEAD BOX PROTEIN"/>
    <property type="match status" value="1"/>
</dbReference>
<feature type="compositionally biased region" description="Polar residues" evidence="11">
    <location>
        <begin position="450"/>
        <end position="463"/>
    </location>
</feature>
<dbReference type="Pfam" id="PF00250">
    <property type="entry name" value="Forkhead"/>
    <property type="match status" value="1"/>
</dbReference>
<dbReference type="GO" id="GO:0000978">
    <property type="term" value="F:RNA polymerase II cis-regulatory region sequence-specific DNA binding"/>
    <property type="evidence" value="ECO:0007669"/>
    <property type="project" value="TreeGrafter"/>
</dbReference>
<evidence type="ECO:0000256" key="5">
    <source>
        <dbReference type="ARBA" id="ARBA00023015"/>
    </source>
</evidence>
<evidence type="ECO:0000256" key="3">
    <source>
        <dbReference type="ARBA" id="ARBA00022782"/>
    </source>
</evidence>
<keyword evidence="6 10" id="KW-0238">DNA-binding</keyword>
<dbReference type="GO" id="GO:0000981">
    <property type="term" value="F:DNA-binding transcription factor activity, RNA polymerase II-specific"/>
    <property type="evidence" value="ECO:0007669"/>
    <property type="project" value="TreeGrafter"/>
</dbReference>
<dbReference type="InterPro" id="IPR050211">
    <property type="entry name" value="FOX_domain-containing"/>
</dbReference>
<evidence type="ECO:0000256" key="7">
    <source>
        <dbReference type="ARBA" id="ARBA00023163"/>
    </source>
</evidence>
<dbReference type="PANTHER" id="PTHR11829:SF411">
    <property type="entry name" value="FORKHEAD BOX PROTEIN L2"/>
    <property type="match status" value="1"/>
</dbReference>
<protein>
    <recommendedName>
        <fullName evidence="9">Forkhead box protein L2</fullName>
    </recommendedName>
</protein>
<dbReference type="EMBL" id="HBUF01062485">
    <property type="protein sequence ID" value="CAG6626392.1"/>
    <property type="molecule type" value="Transcribed_RNA"/>
</dbReference>
<feature type="compositionally biased region" description="Polar residues" evidence="11">
    <location>
        <begin position="333"/>
        <end position="355"/>
    </location>
</feature>
<dbReference type="PROSITE" id="PS00658">
    <property type="entry name" value="FORK_HEAD_2"/>
    <property type="match status" value="1"/>
</dbReference>
<proteinExistence type="predicted"/>
<feature type="domain" description="Fork-head" evidence="12">
    <location>
        <begin position="144"/>
        <end position="245"/>
    </location>
</feature>
<evidence type="ECO:0000256" key="9">
    <source>
        <dbReference type="ARBA" id="ARBA00034872"/>
    </source>
</evidence>
<comment type="subcellular location">
    <subcellularLocation>
        <location evidence="1 10">Nucleus</location>
    </subcellularLocation>
</comment>
<evidence type="ECO:0000256" key="6">
    <source>
        <dbReference type="ARBA" id="ARBA00023125"/>
    </source>
</evidence>
<feature type="region of interest" description="Disordered" evidence="11">
    <location>
        <begin position="423"/>
        <end position="463"/>
    </location>
</feature>
<dbReference type="PROSITE" id="PS00657">
    <property type="entry name" value="FORK_HEAD_1"/>
    <property type="match status" value="1"/>
</dbReference>
<keyword evidence="2" id="KW-1017">Isopeptide bond</keyword>
<dbReference type="GO" id="GO:0030154">
    <property type="term" value="P:cell differentiation"/>
    <property type="evidence" value="ECO:0007669"/>
    <property type="project" value="UniProtKB-KW"/>
</dbReference>
<feature type="compositionally biased region" description="Low complexity" evidence="11">
    <location>
        <begin position="262"/>
        <end position="277"/>
    </location>
</feature>
<evidence type="ECO:0000259" key="12">
    <source>
        <dbReference type="PROSITE" id="PS50039"/>
    </source>
</evidence>
<dbReference type="InterPro" id="IPR030456">
    <property type="entry name" value="TF_fork_head_CS_2"/>
</dbReference>
<keyword evidence="7" id="KW-0804">Transcription</keyword>
<feature type="region of interest" description="Disordered" evidence="11">
    <location>
        <begin position="1"/>
        <end position="24"/>
    </location>
</feature>
<evidence type="ECO:0000256" key="4">
    <source>
        <dbReference type="ARBA" id="ARBA00022843"/>
    </source>
</evidence>
<evidence type="ECO:0000256" key="8">
    <source>
        <dbReference type="ARBA" id="ARBA00023242"/>
    </source>
</evidence>
<dbReference type="FunFam" id="1.10.10.10:FF:000016">
    <property type="entry name" value="Forkhead box protein I1"/>
    <property type="match status" value="1"/>
</dbReference>
<dbReference type="InterPro" id="IPR001766">
    <property type="entry name" value="Fork_head_dom"/>
</dbReference>
<feature type="DNA-binding region" description="Fork-head" evidence="10">
    <location>
        <begin position="144"/>
        <end position="245"/>
    </location>
</feature>
<feature type="region of interest" description="Disordered" evidence="11">
    <location>
        <begin position="242"/>
        <end position="408"/>
    </location>
</feature>
<name>A0A8D8Q729_9HEMI</name>
<keyword evidence="8 10" id="KW-0539">Nucleus</keyword>